<accession>B2A3Z7</accession>
<reference evidence="9 10" key="2">
    <citation type="journal article" date="2011" name="J. Bacteriol.">
        <title>Complete genome sequence of the anaerobic, halophilic alkalithermophile Natranaerobius thermophilus JW/NM-WN-LF.</title>
        <authorList>
            <person name="Zhao B."/>
            <person name="Mesbah N.M."/>
            <person name="Dalin E."/>
            <person name="Goodwin L."/>
            <person name="Nolan M."/>
            <person name="Pitluck S."/>
            <person name="Chertkov O."/>
            <person name="Brettin T.S."/>
            <person name="Han J."/>
            <person name="Larimer F.W."/>
            <person name="Land M.L."/>
            <person name="Hauser L."/>
            <person name="Kyrpides N."/>
            <person name="Wiegel J."/>
        </authorList>
    </citation>
    <scope>NUCLEOTIDE SEQUENCE [LARGE SCALE GENOMIC DNA]</scope>
    <source>
        <strain evidence="10">ATCC BAA-1301 / DSM 18059 / JW/NM-WN-LF</strain>
    </source>
</reference>
<evidence type="ECO:0000256" key="1">
    <source>
        <dbReference type="ARBA" id="ARBA00003283"/>
    </source>
</evidence>
<dbReference type="InterPro" id="IPR004107">
    <property type="entry name" value="Integrase_SAM-like_N"/>
</dbReference>
<comment type="function">
    <text evidence="1">Site-specific tyrosine recombinase, which acts by catalyzing the cutting and rejoining of the recombining DNA molecules.</text>
</comment>
<evidence type="ECO:0000256" key="3">
    <source>
        <dbReference type="ARBA" id="ARBA00022908"/>
    </source>
</evidence>
<dbReference type="SUPFAM" id="SSF56349">
    <property type="entry name" value="DNA breaking-rejoining enzymes"/>
    <property type="match status" value="1"/>
</dbReference>
<dbReference type="GO" id="GO:0006310">
    <property type="term" value="P:DNA recombination"/>
    <property type="evidence" value="ECO:0007669"/>
    <property type="project" value="UniProtKB-KW"/>
</dbReference>
<keyword evidence="10" id="KW-1185">Reference proteome</keyword>
<dbReference type="InterPro" id="IPR013762">
    <property type="entry name" value="Integrase-like_cat_sf"/>
</dbReference>
<keyword evidence="5" id="KW-0233">DNA recombination</keyword>
<dbReference type="AlphaFoldDB" id="B2A3Z7"/>
<dbReference type="RefSeq" id="WP_012447971.1">
    <property type="nucleotide sequence ID" value="NC_010718.1"/>
</dbReference>
<dbReference type="EMBL" id="CP001034">
    <property type="protein sequence ID" value="ACB85099.1"/>
    <property type="molecule type" value="Genomic_DNA"/>
</dbReference>
<dbReference type="Pfam" id="PF00589">
    <property type="entry name" value="Phage_integrase"/>
    <property type="match status" value="1"/>
</dbReference>
<evidence type="ECO:0000256" key="2">
    <source>
        <dbReference type="ARBA" id="ARBA00008857"/>
    </source>
</evidence>
<sequence>MIKEKLLKDFIENSSNQHSASTLETYERYIRKFLMSWKNDLSEVTDDDIDDFLNEYEEKGYNSRTIHVIIAALHDFFSHLKYKKYISVIPTVDVEIPNHEKKLPKPLSEIKIIKLKNEAKDHLRDRAIIEVLHWTGVRVSELINIRIEDIWWDTREIWIRKGKGLKERNVIINYICKQYLIEYLDTRSDDIPYLFITKRKRPFTRQGVNKLLNKYAIKAGIKENVTPHMFRHTFITDLINKGAEEGVVADLAGHEDIKRLKDYTEVARKRKKLEYEKLH</sequence>
<dbReference type="InterPro" id="IPR050090">
    <property type="entry name" value="Tyrosine_recombinase_XerCD"/>
</dbReference>
<evidence type="ECO:0000256" key="5">
    <source>
        <dbReference type="ARBA" id="ARBA00023172"/>
    </source>
</evidence>
<dbReference type="KEGG" id="nth:Nther_1519"/>
<keyword evidence="3" id="KW-0229">DNA integration</keyword>
<evidence type="ECO:0000259" key="8">
    <source>
        <dbReference type="PROSITE" id="PS51900"/>
    </source>
</evidence>
<dbReference type="Proteomes" id="UP000001683">
    <property type="component" value="Chromosome"/>
</dbReference>
<evidence type="ECO:0000313" key="9">
    <source>
        <dbReference type="EMBL" id="ACB85099.1"/>
    </source>
</evidence>
<name>B2A3Z7_NATTJ</name>
<organism evidence="9 10">
    <name type="scientific">Natranaerobius thermophilus (strain ATCC BAA-1301 / DSM 18059 / JW/NM-WN-LF)</name>
    <dbReference type="NCBI Taxonomy" id="457570"/>
    <lineage>
        <taxon>Bacteria</taxon>
        <taxon>Bacillati</taxon>
        <taxon>Bacillota</taxon>
        <taxon>Clostridia</taxon>
        <taxon>Natranaerobiales</taxon>
        <taxon>Natranaerobiaceae</taxon>
        <taxon>Natranaerobius</taxon>
    </lineage>
</organism>
<dbReference type="InterPro" id="IPR002104">
    <property type="entry name" value="Integrase_catalytic"/>
</dbReference>
<dbReference type="eggNOG" id="COG4974">
    <property type="taxonomic scope" value="Bacteria"/>
</dbReference>
<dbReference type="GO" id="GO:0015074">
    <property type="term" value="P:DNA integration"/>
    <property type="evidence" value="ECO:0007669"/>
    <property type="project" value="UniProtKB-KW"/>
</dbReference>
<dbReference type="GO" id="GO:0003677">
    <property type="term" value="F:DNA binding"/>
    <property type="evidence" value="ECO:0007669"/>
    <property type="project" value="UniProtKB-UniRule"/>
</dbReference>
<evidence type="ECO:0000256" key="4">
    <source>
        <dbReference type="ARBA" id="ARBA00023125"/>
    </source>
</evidence>
<reference evidence="9 10" key="1">
    <citation type="submission" date="2008-04" db="EMBL/GenBank/DDBJ databases">
        <title>Complete sequence of chromosome of Natranaerobius thermophilus JW/NM-WN-LF.</title>
        <authorList>
            <consortium name="US DOE Joint Genome Institute"/>
            <person name="Copeland A."/>
            <person name="Lucas S."/>
            <person name="Lapidus A."/>
            <person name="Glavina del Rio T."/>
            <person name="Dalin E."/>
            <person name="Tice H."/>
            <person name="Bruce D."/>
            <person name="Goodwin L."/>
            <person name="Pitluck S."/>
            <person name="Chertkov O."/>
            <person name="Brettin T."/>
            <person name="Detter J.C."/>
            <person name="Han C."/>
            <person name="Kuske C.R."/>
            <person name="Schmutz J."/>
            <person name="Larimer F."/>
            <person name="Land M."/>
            <person name="Hauser L."/>
            <person name="Kyrpides N."/>
            <person name="Lykidis A."/>
            <person name="Mesbah N.M."/>
            <person name="Wiegel J."/>
        </authorList>
    </citation>
    <scope>NUCLEOTIDE SEQUENCE [LARGE SCALE GENOMIC DNA]</scope>
    <source>
        <strain evidence="10">ATCC BAA-1301 / DSM 18059 / JW/NM-WN-LF</strain>
    </source>
</reference>
<dbReference type="Gene3D" id="1.10.443.10">
    <property type="entry name" value="Intergrase catalytic core"/>
    <property type="match status" value="1"/>
</dbReference>
<dbReference type="PANTHER" id="PTHR30349">
    <property type="entry name" value="PHAGE INTEGRASE-RELATED"/>
    <property type="match status" value="1"/>
</dbReference>
<keyword evidence="4 6" id="KW-0238">DNA-binding</keyword>
<dbReference type="PROSITE" id="PS51900">
    <property type="entry name" value="CB"/>
    <property type="match status" value="1"/>
</dbReference>
<feature type="domain" description="Tyr recombinase" evidence="7">
    <location>
        <begin position="102"/>
        <end position="276"/>
    </location>
</feature>
<dbReference type="PANTHER" id="PTHR30349:SF41">
    <property type="entry name" value="INTEGRASE_RECOMBINASE PROTEIN MJ0367-RELATED"/>
    <property type="match status" value="1"/>
</dbReference>
<dbReference type="STRING" id="457570.Nther_1519"/>
<evidence type="ECO:0000256" key="6">
    <source>
        <dbReference type="PROSITE-ProRule" id="PRU01248"/>
    </source>
</evidence>
<dbReference type="HOGENOM" id="CLU_027562_9_2_9"/>
<dbReference type="PROSITE" id="PS51898">
    <property type="entry name" value="TYR_RECOMBINASE"/>
    <property type="match status" value="1"/>
</dbReference>
<dbReference type="OrthoDB" id="283809at2"/>
<feature type="domain" description="Core-binding (CB)" evidence="8">
    <location>
        <begin position="1"/>
        <end position="81"/>
    </location>
</feature>
<dbReference type="Pfam" id="PF02899">
    <property type="entry name" value="Phage_int_SAM_1"/>
    <property type="match status" value="1"/>
</dbReference>
<dbReference type="InParanoid" id="B2A3Z7"/>
<dbReference type="Gene3D" id="1.10.150.130">
    <property type="match status" value="1"/>
</dbReference>
<evidence type="ECO:0000259" key="7">
    <source>
        <dbReference type="PROSITE" id="PS51898"/>
    </source>
</evidence>
<proteinExistence type="inferred from homology"/>
<comment type="similarity">
    <text evidence="2">Belongs to the 'phage' integrase family.</text>
</comment>
<dbReference type="InterPro" id="IPR011010">
    <property type="entry name" value="DNA_brk_join_enz"/>
</dbReference>
<evidence type="ECO:0000313" key="10">
    <source>
        <dbReference type="Proteomes" id="UP000001683"/>
    </source>
</evidence>
<gene>
    <name evidence="9" type="ordered locus">Nther_1519</name>
</gene>
<protein>
    <submittedName>
        <fullName evidence="9">Integrase family protein</fullName>
    </submittedName>
</protein>
<dbReference type="InterPro" id="IPR010998">
    <property type="entry name" value="Integrase_recombinase_N"/>
</dbReference>
<dbReference type="InterPro" id="IPR044068">
    <property type="entry name" value="CB"/>
</dbReference>